<evidence type="ECO:0000313" key="2">
    <source>
        <dbReference type="EMBL" id="CAH3112395.1"/>
    </source>
</evidence>
<comment type="caution">
    <text evidence="2">The sequence shown here is derived from an EMBL/GenBank/DDBJ whole genome shotgun (WGS) entry which is preliminary data.</text>
</comment>
<accession>A0AAU9WEW3</accession>
<dbReference type="AlphaFoldDB" id="A0AAU9WEW3"/>
<feature type="non-terminal residue" evidence="2">
    <location>
        <position position="122"/>
    </location>
</feature>
<evidence type="ECO:0000256" key="1">
    <source>
        <dbReference type="SAM" id="SignalP"/>
    </source>
</evidence>
<dbReference type="Proteomes" id="UP001159428">
    <property type="component" value="Unassembled WGS sequence"/>
</dbReference>
<proteinExistence type="predicted"/>
<sequence length="122" mass="14308">MSQNIDLLTVLFAVCYFIVKGRTDVVFSTLTRDVDGDYFTDVCGNCYKYGAVETQRVCRCKSTHSVFLRNEGRCKDRNDFVNIEEKCLSWHKLVEVIDPEKEAKYYFNQVYSKYESCRLKPL</sequence>
<name>A0AAU9WEW3_9CNID</name>
<keyword evidence="3" id="KW-1185">Reference proteome</keyword>
<feature type="signal peptide" evidence="1">
    <location>
        <begin position="1"/>
        <end position="23"/>
    </location>
</feature>
<gene>
    <name evidence="2" type="ORF">PMEA_00005141</name>
</gene>
<protein>
    <submittedName>
        <fullName evidence="2">Uncharacterized protein</fullName>
    </submittedName>
</protein>
<feature type="chain" id="PRO_5043460085" evidence="1">
    <location>
        <begin position="24"/>
        <end position="122"/>
    </location>
</feature>
<keyword evidence="1" id="KW-0732">Signal</keyword>
<dbReference type="EMBL" id="CALNXJ010000013">
    <property type="protein sequence ID" value="CAH3112395.1"/>
    <property type="molecule type" value="Genomic_DNA"/>
</dbReference>
<evidence type="ECO:0000313" key="3">
    <source>
        <dbReference type="Proteomes" id="UP001159428"/>
    </source>
</evidence>
<reference evidence="2 3" key="1">
    <citation type="submission" date="2022-05" db="EMBL/GenBank/DDBJ databases">
        <authorList>
            <consortium name="Genoscope - CEA"/>
            <person name="William W."/>
        </authorList>
    </citation>
    <scope>NUCLEOTIDE SEQUENCE [LARGE SCALE GENOMIC DNA]</scope>
</reference>
<organism evidence="2 3">
    <name type="scientific">Pocillopora meandrina</name>
    <dbReference type="NCBI Taxonomy" id="46732"/>
    <lineage>
        <taxon>Eukaryota</taxon>
        <taxon>Metazoa</taxon>
        <taxon>Cnidaria</taxon>
        <taxon>Anthozoa</taxon>
        <taxon>Hexacorallia</taxon>
        <taxon>Scleractinia</taxon>
        <taxon>Astrocoeniina</taxon>
        <taxon>Pocilloporidae</taxon>
        <taxon>Pocillopora</taxon>
    </lineage>
</organism>